<dbReference type="SUPFAM" id="SSF53474">
    <property type="entry name" value="alpha/beta-Hydrolases"/>
    <property type="match status" value="1"/>
</dbReference>
<dbReference type="InterPro" id="IPR029058">
    <property type="entry name" value="AB_hydrolase_fold"/>
</dbReference>
<dbReference type="GO" id="GO:0006508">
    <property type="term" value="P:proteolysis"/>
    <property type="evidence" value="ECO:0007669"/>
    <property type="project" value="UniProtKB-KW"/>
</dbReference>
<keyword evidence="6 7" id="KW-0720">Serine protease</keyword>
<evidence type="ECO:0000256" key="3">
    <source>
        <dbReference type="ARBA" id="ARBA00011245"/>
    </source>
</evidence>
<dbReference type="PANTHER" id="PTHR42881:SF2">
    <property type="entry name" value="PROLYL ENDOPEPTIDASE"/>
    <property type="match status" value="1"/>
</dbReference>
<keyword evidence="11" id="KW-1185">Reference proteome</keyword>
<dbReference type="Proteomes" id="UP000054248">
    <property type="component" value="Unassembled WGS sequence"/>
</dbReference>
<dbReference type="EMBL" id="KN822982">
    <property type="protein sequence ID" value="KIO29452.1"/>
    <property type="molecule type" value="Genomic_DNA"/>
</dbReference>
<evidence type="ECO:0000256" key="1">
    <source>
        <dbReference type="ARBA" id="ARBA00001070"/>
    </source>
</evidence>
<dbReference type="FunFam" id="3.40.50.1820:FF:000005">
    <property type="entry name" value="Prolyl endopeptidase"/>
    <property type="match status" value="1"/>
</dbReference>
<protein>
    <recommendedName>
        <fullName evidence="7">Prolyl endopeptidase</fullName>
        <ecNumber evidence="7">3.4.21.-</ecNumber>
    </recommendedName>
</protein>
<evidence type="ECO:0000256" key="2">
    <source>
        <dbReference type="ARBA" id="ARBA00005228"/>
    </source>
</evidence>
<evidence type="ECO:0000256" key="4">
    <source>
        <dbReference type="ARBA" id="ARBA00022670"/>
    </source>
</evidence>
<dbReference type="Gene3D" id="2.130.10.120">
    <property type="entry name" value="Prolyl oligopeptidase, N-terminal domain"/>
    <property type="match status" value="1"/>
</dbReference>
<dbReference type="InterPro" id="IPR001375">
    <property type="entry name" value="Peptidase_S9_cat"/>
</dbReference>
<dbReference type="Gene3D" id="3.40.50.1820">
    <property type="entry name" value="alpha/beta hydrolase"/>
    <property type="match status" value="1"/>
</dbReference>
<dbReference type="GO" id="GO:0005829">
    <property type="term" value="C:cytosol"/>
    <property type="evidence" value="ECO:0007669"/>
    <property type="project" value="TreeGrafter"/>
</dbReference>
<reference evidence="11" key="2">
    <citation type="submission" date="2015-01" db="EMBL/GenBank/DDBJ databases">
        <title>Evolutionary Origins and Diversification of the Mycorrhizal Mutualists.</title>
        <authorList>
            <consortium name="DOE Joint Genome Institute"/>
            <consortium name="Mycorrhizal Genomics Consortium"/>
            <person name="Kohler A."/>
            <person name="Kuo A."/>
            <person name="Nagy L.G."/>
            <person name="Floudas D."/>
            <person name="Copeland A."/>
            <person name="Barry K.W."/>
            <person name="Cichocki N."/>
            <person name="Veneault-Fourrey C."/>
            <person name="LaButti K."/>
            <person name="Lindquist E.A."/>
            <person name="Lipzen A."/>
            <person name="Lundell T."/>
            <person name="Morin E."/>
            <person name="Murat C."/>
            <person name="Riley R."/>
            <person name="Ohm R."/>
            <person name="Sun H."/>
            <person name="Tunlid A."/>
            <person name="Henrissat B."/>
            <person name="Grigoriev I.V."/>
            <person name="Hibbett D.S."/>
            <person name="Martin F."/>
        </authorList>
    </citation>
    <scope>NUCLEOTIDE SEQUENCE [LARGE SCALE GENOMIC DNA]</scope>
    <source>
        <strain evidence="11">MUT 4182</strain>
    </source>
</reference>
<keyword evidence="5 7" id="KW-0378">Hydrolase</keyword>
<evidence type="ECO:0000256" key="7">
    <source>
        <dbReference type="RuleBase" id="RU368024"/>
    </source>
</evidence>
<accession>A0A0C3M712</accession>
<name>A0A0C3M712_9AGAM</name>
<feature type="domain" description="Peptidase S9A N-terminal" evidence="9">
    <location>
        <begin position="18"/>
        <end position="470"/>
    </location>
</feature>
<dbReference type="InterPro" id="IPR023302">
    <property type="entry name" value="Pept_S9A_N"/>
</dbReference>
<dbReference type="EC" id="3.4.21.-" evidence="7"/>
<dbReference type="Pfam" id="PF02897">
    <property type="entry name" value="Peptidase_S9_N"/>
    <property type="match status" value="1"/>
</dbReference>
<dbReference type="OrthoDB" id="248387at2759"/>
<evidence type="ECO:0000256" key="6">
    <source>
        <dbReference type="ARBA" id="ARBA00022825"/>
    </source>
</evidence>
<sequence>MTGSSSKVNALKVPLKYPKSRRTDHFDTYENKNGEVKVLDPYNWLESETQERSSWLDEQADLTQRFIEKFGHRENIKTELTKNWDFCRFSYPRLAKDGKWYWNYNPGLQAQYTLYRSKTSDLPKFEVDGEAGPEAQGEVFFDPNLLVEDGTAYLATSAFSKDGRYFAYGISLSGSDFFTIYVRGSSKPFNKRPEGGFLNDPDRLPDIIRFVKFSTIVWTHDSKGFFYQRFPERAEHGSAAEDKAGTETTSDENAAIYYHVLGTEQSQDILVYKDDQNPSWLFGIGTSEPDGRFVELYISKDTSNKNKLYMADLGTEGDITSKVGNLQWHKIVDNWDAEYSVVSNHERKNFVVTDKDAPRKKVVTFEMPEGGPRDDPEPISFEEFIPEDKDGGILSSMSPVNGRSFVAQYSRNVCDELYVVSSTGQFNRLDPEFVGTLAAAPKQEDDFFFATFSGFNNPGVIKRFQFKNKDIDSFEGHTWTTWRQTRVKGLLADEFNTEQVWYKSSDGVDVPMFIVRHKDTPRDGTAPAIQYGYGGFSYTMRPFFSVSFLTFVKAFKGVLAVPGIRGGAEKGEQWHLDGIRENRVQVYDDFIYATKYLVDEKYAARGKVAINGGSNGGTLVAACINRAEAGTFGAAIADVGVMDLLKFPQFTIGAAWVSDYGDPRDPNDFDFIKAYSPLHNVPSFKEKTLPPTILLTADHDDRVVPLHSFKHIATLQHEQQDNLHPILLRVERKSGHGAGKSTEKAIQEATDKWSFVALALDLPWKGE</sequence>
<proteinExistence type="inferred from homology"/>
<dbReference type="GO" id="GO:0070012">
    <property type="term" value="F:oligopeptidase activity"/>
    <property type="evidence" value="ECO:0007669"/>
    <property type="project" value="TreeGrafter"/>
</dbReference>
<dbReference type="PRINTS" id="PR00862">
    <property type="entry name" value="PROLIGOPTASE"/>
</dbReference>
<evidence type="ECO:0000313" key="10">
    <source>
        <dbReference type="EMBL" id="KIO29452.1"/>
    </source>
</evidence>
<dbReference type="HOGENOM" id="CLU_011290_1_1_1"/>
<keyword evidence="4 7" id="KW-0645">Protease</keyword>
<dbReference type="SUPFAM" id="SSF50993">
    <property type="entry name" value="Peptidase/esterase 'gauge' domain"/>
    <property type="match status" value="1"/>
</dbReference>
<feature type="domain" description="Peptidase S9 prolyl oligopeptidase catalytic" evidence="8">
    <location>
        <begin position="556"/>
        <end position="758"/>
    </location>
</feature>
<dbReference type="GO" id="GO:0004252">
    <property type="term" value="F:serine-type endopeptidase activity"/>
    <property type="evidence" value="ECO:0007669"/>
    <property type="project" value="UniProtKB-UniRule"/>
</dbReference>
<gene>
    <name evidence="10" type="ORF">M407DRAFT_70380</name>
</gene>
<reference evidence="10 11" key="1">
    <citation type="submission" date="2014-04" db="EMBL/GenBank/DDBJ databases">
        <authorList>
            <consortium name="DOE Joint Genome Institute"/>
            <person name="Kuo A."/>
            <person name="Girlanda M."/>
            <person name="Perotto S."/>
            <person name="Kohler A."/>
            <person name="Nagy L.G."/>
            <person name="Floudas D."/>
            <person name="Copeland A."/>
            <person name="Barry K.W."/>
            <person name="Cichocki N."/>
            <person name="Veneault-Fourrey C."/>
            <person name="LaButti K."/>
            <person name="Lindquist E.A."/>
            <person name="Lipzen A."/>
            <person name="Lundell T."/>
            <person name="Morin E."/>
            <person name="Murat C."/>
            <person name="Sun H."/>
            <person name="Tunlid A."/>
            <person name="Henrissat B."/>
            <person name="Grigoriev I.V."/>
            <person name="Hibbett D.S."/>
            <person name="Martin F."/>
            <person name="Nordberg H.P."/>
            <person name="Cantor M.N."/>
            <person name="Hua S.X."/>
        </authorList>
    </citation>
    <scope>NUCLEOTIDE SEQUENCE [LARGE SCALE GENOMIC DNA]</scope>
    <source>
        <strain evidence="10 11">MUT 4182</strain>
    </source>
</reference>
<evidence type="ECO:0000256" key="5">
    <source>
        <dbReference type="ARBA" id="ARBA00022801"/>
    </source>
</evidence>
<evidence type="ECO:0000313" key="11">
    <source>
        <dbReference type="Proteomes" id="UP000054248"/>
    </source>
</evidence>
<comment type="subunit">
    <text evidence="3">Monomer.</text>
</comment>
<dbReference type="AlphaFoldDB" id="A0A0C3M712"/>
<evidence type="ECO:0000259" key="9">
    <source>
        <dbReference type="Pfam" id="PF02897"/>
    </source>
</evidence>
<organism evidence="10 11">
    <name type="scientific">Tulasnella calospora MUT 4182</name>
    <dbReference type="NCBI Taxonomy" id="1051891"/>
    <lineage>
        <taxon>Eukaryota</taxon>
        <taxon>Fungi</taxon>
        <taxon>Dikarya</taxon>
        <taxon>Basidiomycota</taxon>
        <taxon>Agaricomycotina</taxon>
        <taxon>Agaricomycetes</taxon>
        <taxon>Cantharellales</taxon>
        <taxon>Tulasnellaceae</taxon>
        <taxon>Tulasnella</taxon>
    </lineage>
</organism>
<dbReference type="Pfam" id="PF00326">
    <property type="entry name" value="Peptidase_S9"/>
    <property type="match status" value="1"/>
</dbReference>
<dbReference type="InterPro" id="IPR051167">
    <property type="entry name" value="Prolyl_oligopep/macrocyclase"/>
</dbReference>
<dbReference type="PANTHER" id="PTHR42881">
    <property type="entry name" value="PROLYL ENDOPEPTIDASE"/>
    <property type="match status" value="1"/>
</dbReference>
<evidence type="ECO:0000259" key="8">
    <source>
        <dbReference type="Pfam" id="PF00326"/>
    </source>
</evidence>
<comment type="catalytic activity">
    <reaction evidence="1">
        <text>Hydrolysis of Pro-|-Xaa &gt;&gt; Ala-|-Xaa in oligopeptides.</text>
        <dbReference type="EC" id="3.4.21.26"/>
    </reaction>
</comment>
<dbReference type="InterPro" id="IPR002470">
    <property type="entry name" value="Peptidase_S9A"/>
</dbReference>
<comment type="similarity">
    <text evidence="2 7">Belongs to the peptidase S9A family.</text>
</comment>